<comment type="cofactor">
    <cofactor evidence="1">
        <name>thiamine diphosphate</name>
        <dbReference type="ChEBI" id="CHEBI:58937"/>
    </cofactor>
</comment>
<evidence type="ECO:0000256" key="4">
    <source>
        <dbReference type="ARBA" id="ARBA00023052"/>
    </source>
</evidence>
<evidence type="ECO:0000256" key="2">
    <source>
        <dbReference type="ARBA" id="ARBA00006936"/>
    </source>
</evidence>
<dbReference type="GO" id="GO:0006099">
    <property type="term" value="P:tricarboxylic acid cycle"/>
    <property type="evidence" value="ECO:0007669"/>
    <property type="project" value="TreeGrafter"/>
</dbReference>
<feature type="domain" description="Transketolase-like pyrimidine-binding" evidence="5">
    <location>
        <begin position="600"/>
        <end position="803"/>
    </location>
</feature>
<dbReference type="Pfam" id="PF02779">
    <property type="entry name" value="Transket_pyr"/>
    <property type="match status" value="1"/>
</dbReference>
<dbReference type="GO" id="GO:0005739">
    <property type="term" value="C:mitochondrion"/>
    <property type="evidence" value="ECO:0007669"/>
    <property type="project" value="TreeGrafter"/>
</dbReference>
<proteinExistence type="inferred from homology"/>
<sequence length="902" mass="102144">MLRALRKGGGHARPVTSRLLRWKSEEAFPPVQKLSDDIRRSQEETRRVLLLIRTFKQYGHYVAQIDPLQKREKLPELERWINGDRWVETPFFDEFNLRSLASKNLLELTTHGFTVSDLDREFFIGQDLSIGPVATLREIVTELRELFCGHIGLEYQHLRNRDAALWIRERLEKYKDNQFSDEEKVDILRQMVQAELFERFLGRRFSGAKRFSIEGGESLIPGLCELLENASDHGVEVVQMGMAHRGRLNVLANVLQRPLRSIISQFQPYLPDEPDYPNNSDDVRYHLGTSSVIQMRNGKHLEVNLAANPSHLEAVNPVVLGQARACQTQLGDNGSRVMPILIHGDASMFQGSVREALGFSSLEDFRTGGTIHVIINNQIGFTTLPKNADSAVYCTDVAKVSRSPIFHVNADDPEAVAKVMRIAVEFRQTFHCDVTVDLVCYRRHGHNEQDSPEITAPVMYHFINKHPTVIKLYSQKLTSEGVLSPNDYTKMCSTFENHLASEYYHSREIHSGWDNPGDTSWKTEWYGDNKSPNLETSSSVPSTCDATDKQIYDRSTGVDQKFLEKVGSQLFRIPQGFSAHRKVEAVMNNRLRAVETGARVDWATAEMLALGCLLVEGVDVRLSGQDCERGTFNQRHAVLYDQFEALSGRNSSYTPLNDLDVNGIRSTLQMTGLENARRGRFDVVNSPLSEEGVLGFEYGYSLQTPMGLTIWEAQFGDFANGAQTMIDTFITTGEQKWQRQSGIVLNLPHGFEGQGPEHSSARIERFLQLVNEDSDEFTTEQAFNERLDGFRRWTFVLQIATQVGICWGPRKSLLHHRPCNSDLADLTLGTSFQRLLPPHPDDQVTMVNDDEIRKLVICCGKIYFPVRHGIRNRGIRDIATARHTAPELPTNGGGTPIFREVP</sequence>
<organism evidence="6 7">
    <name type="scientific">Phytophthora palmivora</name>
    <dbReference type="NCBI Taxonomy" id="4796"/>
    <lineage>
        <taxon>Eukaryota</taxon>
        <taxon>Sar</taxon>
        <taxon>Stramenopiles</taxon>
        <taxon>Oomycota</taxon>
        <taxon>Peronosporomycetes</taxon>
        <taxon>Peronosporales</taxon>
        <taxon>Peronosporaceae</taxon>
        <taxon>Phytophthora</taxon>
    </lineage>
</organism>
<dbReference type="PANTHER" id="PTHR23152:SF4">
    <property type="entry name" value="2-OXOADIPATE DEHYDROGENASE COMPLEX COMPONENT E1"/>
    <property type="match status" value="1"/>
</dbReference>
<dbReference type="OrthoDB" id="413077at2759"/>
<dbReference type="CDD" id="cd02016">
    <property type="entry name" value="TPP_E1_OGDC_like"/>
    <property type="match status" value="1"/>
</dbReference>
<dbReference type="SMART" id="SM00861">
    <property type="entry name" value="Transket_pyr"/>
    <property type="match status" value="1"/>
</dbReference>
<dbReference type="InterPro" id="IPR029061">
    <property type="entry name" value="THDP-binding"/>
</dbReference>
<dbReference type="Gene3D" id="3.40.50.12470">
    <property type="match status" value="1"/>
</dbReference>
<dbReference type="InterPro" id="IPR001017">
    <property type="entry name" value="DH_E1"/>
</dbReference>
<dbReference type="PIRSF" id="PIRSF000157">
    <property type="entry name" value="Oxoglu_dh_E1"/>
    <property type="match status" value="1"/>
</dbReference>
<reference evidence="6 7" key="1">
    <citation type="journal article" date="2017" name="Genome Biol. Evol.">
        <title>Phytophthora megakarya and P. palmivora, closely related causal agents of cacao black pod rot, underwent increases in genome sizes and gene numbers by different mechanisms.</title>
        <authorList>
            <person name="Ali S.S."/>
            <person name="Shao J."/>
            <person name="Lary D.J."/>
            <person name="Kronmiller B."/>
            <person name="Shen D."/>
            <person name="Strem M.D."/>
            <person name="Amoako-Attah I."/>
            <person name="Akrofi A.Y."/>
            <person name="Begoude B.A."/>
            <person name="Ten Hoopen G.M."/>
            <person name="Coulibaly K."/>
            <person name="Kebe B.I."/>
            <person name="Melnick R.L."/>
            <person name="Guiltinan M.J."/>
            <person name="Tyler B.M."/>
            <person name="Meinhardt L.W."/>
            <person name="Bailey B.A."/>
        </authorList>
    </citation>
    <scope>NUCLEOTIDE SEQUENCE [LARGE SCALE GENOMIC DNA]</scope>
    <source>
        <strain evidence="7">sbr112.9</strain>
    </source>
</reference>
<comment type="similarity">
    <text evidence="2">Belongs to the alpha-ketoglutarate dehydrogenase family.</text>
</comment>
<keyword evidence="4" id="KW-0786">Thiamine pyrophosphate</keyword>
<dbReference type="GO" id="GO:0030976">
    <property type="term" value="F:thiamine pyrophosphate binding"/>
    <property type="evidence" value="ECO:0007669"/>
    <property type="project" value="InterPro"/>
</dbReference>
<evidence type="ECO:0000313" key="6">
    <source>
        <dbReference type="EMBL" id="POM80519.1"/>
    </source>
</evidence>
<comment type="caution">
    <text evidence="6">The sequence shown here is derived from an EMBL/GenBank/DDBJ whole genome shotgun (WGS) entry which is preliminary data.</text>
</comment>
<keyword evidence="7" id="KW-1185">Reference proteome</keyword>
<dbReference type="Gene3D" id="1.10.287.1150">
    <property type="entry name" value="TPP helical domain"/>
    <property type="match status" value="1"/>
</dbReference>
<dbReference type="NCBIfam" id="NF006914">
    <property type="entry name" value="PRK09404.1"/>
    <property type="match status" value="1"/>
</dbReference>
<dbReference type="Gene3D" id="3.40.50.970">
    <property type="match status" value="1"/>
</dbReference>
<dbReference type="EMBL" id="NCKW01000419">
    <property type="protein sequence ID" value="POM80519.1"/>
    <property type="molecule type" value="Genomic_DNA"/>
</dbReference>
<evidence type="ECO:0000256" key="3">
    <source>
        <dbReference type="ARBA" id="ARBA00023002"/>
    </source>
</evidence>
<gene>
    <name evidence="6" type="ORF">PHPALM_1637</name>
</gene>
<dbReference type="PANTHER" id="PTHR23152">
    <property type="entry name" value="2-OXOGLUTARATE DEHYDROGENASE"/>
    <property type="match status" value="1"/>
</dbReference>
<evidence type="ECO:0000259" key="5">
    <source>
        <dbReference type="SMART" id="SM00861"/>
    </source>
</evidence>
<dbReference type="AlphaFoldDB" id="A0A2P4YRY3"/>
<dbReference type="InterPro" id="IPR005475">
    <property type="entry name" value="Transketolase-like_Pyr-bd"/>
</dbReference>
<dbReference type="InterPro" id="IPR031717">
    <property type="entry name" value="ODO-1/KGD_C"/>
</dbReference>
<name>A0A2P4YRY3_9STRA</name>
<dbReference type="GO" id="GO:0004591">
    <property type="term" value="F:oxoglutarate dehydrogenase (succinyl-transferring) activity"/>
    <property type="evidence" value="ECO:0007669"/>
    <property type="project" value="TreeGrafter"/>
</dbReference>
<dbReference type="FunFam" id="3.40.50.970:FF:000036">
    <property type="entry name" value="2-oxoglutarate dehydrogenase E1 component"/>
    <property type="match status" value="1"/>
</dbReference>
<dbReference type="InterPro" id="IPR011603">
    <property type="entry name" value="2oxoglutarate_DH_E1"/>
</dbReference>
<dbReference type="SUPFAM" id="SSF52518">
    <property type="entry name" value="Thiamin diphosphate-binding fold (THDP-binding)"/>
    <property type="match status" value="2"/>
</dbReference>
<protein>
    <submittedName>
        <fullName evidence="6">Oxoglutarate dehydrogenase (Succinyl-transferring), E1 component</fullName>
    </submittedName>
</protein>
<evidence type="ECO:0000256" key="1">
    <source>
        <dbReference type="ARBA" id="ARBA00001964"/>
    </source>
</evidence>
<dbReference type="Pfam" id="PF16870">
    <property type="entry name" value="OxoGdeHyase_C"/>
    <property type="match status" value="1"/>
</dbReference>
<dbReference type="Pfam" id="PF00676">
    <property type="entry name" value="E1_dh"/>
    <property type="match status" value="1"/>
</dbReference>
<dbReference type="Proteomes" id="UP000237271">
    <property type="component" value="Unassembled WGS sequence"/>
</dbReference>
<keyword evidence="3" id="KW-0560">Oxidoreductase</keyword>
<accession>A0A2P4YRY3</accession>
<dbReference type="GO" id="GO:0045252">
    <property type="term" value="C:oxoglutarate dehydrogenase complex"/>
    <property type="evidence" value="ECO:0007669"/>
    <property type="project" value="TreeGrafter"/>
</dbReference>
<evidence type="ECO:0000313" key="7">
    <source>
        <dbReference type="Proteomes" id="UP000237271"/>
    </source>
</evidence>